<dbReference type="InterPro" id="IPR025736">
    <property type="entry name" value="PucR_C-HTH_dom"/>
</dbReference>
<dbReference type="Proteomes" id="UP001239215">
    <property type="component" value="Unassembled WGS sequence"/>
</dbReference>
<name>A0AAJ1X2I1_9ACTN</name>
<feature type="domain" description="PucR C-terminal helix-turn-helix" evidence="2">
    <location>
        <begin position="304"/>
        <end position="359"/>
    </location>
</feature>
<gene>
    <name evidence="3" type="ORF">QE405_003972</name>
</gene>
<organism evidence="3 4">
    <name type="scientific">Nocardioides zeae</name>
    <dbReference type="NCBI Taxonomy" id="1457234"/>
    <lineage>
        <taxon>Bacteria</taxon>
        <taxon>Bacillati</taxon>
        <taxon>Actinomycetota</taxon>
        <taxon>Actinomycetes</taxon>
        <taxon>Propionibacteriales</taxon>
        <taxon>Nocardioidaceae</taxon>
        <taxon>Nocardioides</taxon>
    </lineage>
</organism>
<dbReference type="InterPro" id="IPR008599">
    <property type="entry name" value="Diacid_rec"/>
</dbReference>
<evidence type="ECO:0000259" key="1">
    <source>
        <dbReference type="Pfam" id="PF05651"/>
    </source>
</evidence>
<evidence type="ECO:0000313" key="4">
    <source>
        <dbReference type="Proteomes" id="UP001239215"/>
    </source>
</evidence>
<dbReference type="PANTHER" id="PTHR33744:SF15">
    <property type="entry name" value="CARBOHYDRATE DIACID REGULATOR"/>
    <property type="match status" value="1"/>
</dbReference>
<evidence type="ECO:0000313" key="3">
    <source>
        <dbReference type="EMBL" id="MDQ1106688.1"/>
    </source>
</evidence>
<dbReference type="Gene3D" id="1.10.10.2840">
    <property type="entry name" value="PucR C-terminal helix-turn-helix domain"/>
    <property type="match status" value="1"/>
</dbReference>
<proteinExistence type="predicted"/>
<dbReference type="InterPro" id="IPR051448">
    <property type="entry name" value="CdaR-like_regulators"/>
</dbReference>
<sequence>MAGAPGTGDGLDPALAQRVVDAVAPTLQQDLNLMDVDGTVVASTDADRIGQPHRAAREVAATGRPVRVTRVADGVGDRPGANVPLELDGRIAGVVGVTGDPEAVEPVARLVALAVGLLLAREREHDSGTETRTRARELVATLVSPTASPVAVQDRLDRLGLGRGPWAIGVWASREVAGDGVAVPPARAEHAVTAVNDRRDATAPCAVVLDGLLWAVAGHGRRLDRGLGGTATRRVVVDDLADVEELAGWAPDLRALGQRGRLLPTAEEEPGWRAEVAIGVAHLPERSRRRWARTVERLSPVQRETVAVVARSSSPAAAAEQLVVHRNTLLQRVDRIRALTGLDLGRPDEAAVLLAAVHALRSLSAG</sequence>
<dbReference type="PANTHER" id="PTHR33744">
    <property type="entry name" value="CARBOHYDRATE DIACID REGULATOR"/>
    <property type="match status" value="1"/>
</dbReference>
<dbReference type="AlphaFoldDB" id="A0AAJ1X2I1"/>
<reference evidence="3" key="1">
    <citation type="submission" date="2023-07" db="EMBL/GenBank/DDBJ databases">
        <title>Functional and genomic diversity of the sorghum phyllosphere microbiome.</title>
        <authorList>
            <person name="Shade A."/>
        </authorList>
    </citation>
    <scope>NUCLEOTIDE SEQUENCE</scope>
    <source>
        <strain evidence="3">SORGH_AS_1067</strain>
    </source>
</reference>
<comment type="caution">
    <text evidence="3">The sequence shown here is derived from an EMBL/GenBank/DDBJ whole genome shotgun (WGS) entry which is preliminary data.</text>
</comment>
<dbReference type="RefSeq" id="WP_307204642.1">
    <property type="nucleotide sequence ID" value="NZ_JAUTAN010000001.1"/>
</dbReference>
<feature type="domain" description="Putative sugar diacid recognition" evidence="1">
    <location>
        <begin position="11"/>
        <end position="139"/>
    </location>
</feature>
<dbReference type="Pfam" id="PF05651">
    <property type="entry name" value="Diacid_rec"/>
    <property type="match status" value="1"/>
</dbReference>
<protein>
    <submittedName>
        <fullName evidence="3">Carbohydrate diacid regulator</fullName>
    </submittedName>
</protein>
<dbReference type="InterPro" id="IPR042070">
    <property type="entry name" value="PucR_C-HTH_sf"/>
</dbReference>
<dbReference type="Pfam" id="PF13556">
    <property type="entry name" value="HTH_30"/>
    <property type="match status" value="1"/>
</dbReference>
<accession>A0AAJ1X2I1</accession>
<evidence type="ECO:0000259" key="2">
    <source>
        <dbReference type="Pfam" id="PF13556"/>
    </source>
</evidence>
<dbReference type="EMBL" id="JAUTAN010000001">
    <property type="protein sequence ID" value="MDQ1106688.1"/>
    <property type="molecule type" value="Genomic_DNA"/>
</dbReference>